<reference evidence="2 3" key="1">
    <citation type="journal article" date="2021" name="Hortic Res">
        <title>The domestication of Cucurbita argyrosperma as revealed by the genome of its wild relative.</title>
        <authorList>
            <person name="Barrera-Redondo J."/>
            <person name="Sanchez-de la Vega G."/>
            <person name="Aguirre-Liguori J.A."/>
            <person name="Castellanos-Morales G."/>
            <person name="Gutierrez-Guerrero Y.T."/>
            <person name="Aguirre-Dugua X."/>
            <person name="Aguirre-Planter E."/>
            <person name="Tenaillon M.I."/>
            <person name="Lira-Saade R."/>
            <person name="Eguiarte L.E."/>
        </authorList>
    </citation>
    <scope>NUCLEOTIDE SEQUENCE [LARGE SCALE GENOMIC DNA]</scope>
    <source>
        <strain evidence="2">JBR-2021</strain>
    </source>
</reference>
<name>A0AAV6P5M5_9ROSI</name>
<keyword evidence="3" id="KW-1185">Reference proteome</keyword>
<dbReference type="Proteomes" id="UP000685013">
    <property type="component" value="Chromosome 1"/>
</dbReference>
<evidence type="ECO:0000313" key="2">
    <source>
        <dbReference type="EMBL" id="KAG6607642.1"/>
    </source>
</evidence>
<accession>A0AAV6P5M5</accession>
<gene>
    <name evidence="2" type="ORF">SDJN03_00984</name>
</gene>
<sequence>MRLARRPSPDASSLPEDLAALTTPRPPPGGLSFDSFVNPHRHWGNAQASRRFRSSSSFDIRSTGACEIIREVSLTCALVLGPWEPSAASSFLVAAARHFCG</sequence>
<comment type="caution">
    <text evidence="2">The sequence shown here is derived from an EMBL/GenBank/DDBJ whole genome shotgun (WGS) entry which is preliminary data.</text>
</comment>
<dbReference type="AlphaFoldDB" id="A0AAV6P5M5"/>
<evidence type="ECO:0000256" key="1">
    <source>
        <dbReference type="SAM" id="MobiDB-lite"/>
    </source>
</evidence>
<proteinExistence type="predicted"/>
<feature type="region of interest" description="Disordered" evidence="1">
    <location>
        <begin position="1"/>
        <end position="34"/>
    </location>
</feature>
<feature type="non-terminal residue" evidence="2">
    <location>
        <position position="1"/>
    </location>
</feature>
<protein>
    <submittedName>
        <fullName evidence="2">Uncharacterized protein</fullName>
    </submittedName>
</protein>
<evidence type="ECO:0000313" key="3">
    <source>
        <dbReference type="Proteomes" id="UP000685013"/>
    </source>
</evidence>
<organism evidence="2 3">
    <name type="scientific">Cucurbita argyrosperma subsp. sororia</name>
    <dbReference type="NCBI Taxonomy" id="37648"/>
    <lineage>
        <taxon>Eukaryota</taxon>
        <taxon>Viridiplantae</taxon>
        <taxon>Streptophyta</taxon>
        <taxon>Embryophyta</taxon>
        <taxon>Tracheophyta</taxon>
        <taxon>Spermatophyta</taxon>
        <taxon>Magnoliopsida</taxon>
        <taxon>eudicotyledons</taxon>
        <taxon>Gunneridae</taxon>
        <taxon>Pentapetalae</taxon>
        <taxon>rosids</taxon>
        <taxon>fabids</taxon>
        <taxon>Cucurbitales</taxon>
        <taxon>Cucurbitaceae</taxon>
        <taxon>Cucurbiteae</taxon>
        <taxon>Cucurbita</taxon>
    </lineage>
</organism>
<dbReference type="EMBL" id="JAGKQH010000001">
    <property type="protein sequence ID" value="KAG6607642.1"/>
    <property type="molecule type" value="Genomic_DNA"/>
</dbReference>